<dbReference type="PANTHER" id="PTHR47967:SF123">
    <property type="entry name" value="ASPARTIC PROTEINASE NEPENTHESIN-1-LIKE"/>
    <property type="match status" value="1"/>
</dbReference>
<sequence>MSHEQRLETYFNISRKGSEFLATCNRMTSSKSMFLFQKVGDYFMVQLGIGDPKQNVYLNFDTTISPLTWTQCQGDKYYDQHKSRTYHRIGHDSRTCKYLIFRRKNGDCMYKIGYPNGGSASGVAATEKFMFLTTKNTTTNVNNVRFGCTEMSKNINYGLGSGILSMNKSLESLITQAKGKVQITPLAQHLNYPYAYALDLIDISLGNLRLKIHKDALHNNRRNVGFLIDTNTILSNIHRANYIRIRKVLVYRFDKFMLKKTLTAKLDLCYEMRSGLRLEHVTVSMTFHFRGRADFRVPAKRVFLVNKDKTSFCLRLMPTDGPTVLELCNKTI</sequence>
<dbReference type="Pfam" id="PF14543">
    <property type="entry name" value="TAXi_N"/>
    <property type="match status" value="1"/>
</dbReference>
<evidence type="ECO:0000256" key="3">
    <source>
        <dbReference type="ARBA" id="ARBA00022801"/>
    </source>
</evidence>
<dbReference type="GO" id="GO:0008233">
    <property type="term" value="F:peptidase activity"/>
    <property type="evidence" value="ECO:0007669"/>
    <property type="project" value="UniProtKB-KW"/>
</dbReference>
<keyword evidence="3" id="KW-0378">Hydrolase</keyword>
<dbReference type="InterPro" id="IPR021109">
    <property type="entry name" value="Peptidase_aspartic_dom_sf"/>
</dbReference>
<dbReference type="Gene3D" id="2.40.70.10">
    <property type="entry name" value="Acid Proteases"/>
    <property type="match status" value="2"/>
</dbReference>
<evidence type="ECO:0000313" key="6">
    <source>
        <dbReference type="EMBL" id="KAK4439825.1"/>
    </source>
</evidence>
<accession>A0AAE1Z031</accession>
<organism evidence="6 7">
    <name type="scientific">Sesamum alatum</name>
    <dbReference type="NCBI Taxonomy" id="300844"/>
    <lineage>
        <taxon>Eukaryota</taxon>
        <taxon>Viridiplantae</taxon>
        <taxon>Streptophyta</taxon>
        <taxon>Embryophyta</taxon>
        <taxon>Tracheophyta</taxon>
        <taxon>Spermatophyta</taxon>
        <taxon>Magnoliopsida</taxon>
        <taxon>eudicotyledons</taxon>
        <taxon>Gunneridae</taxon>
        <taxon>Pentapetalae</taxon>
        <taxon>asterids</taxon>
        <taxon>lamiids</taxon>
        <taxon>Lamiales</taxon>
        <taxon>Pedaliaceae</taxon>
        <taxon>Sesamum</taxon>
    </lineage>
</organism>
<dbReference type="Pfam" id="PF14541">
    <property type="entry name" value="TAXi_C"/>
    <property type="match status" value="1"/>
</dbReference>
<keyword evidence="2" id="KW-0645">Protease</keyword>
<evidence type="ECO:0008006" key="8">
    <source>
        <dbReference type="Google" id="ProtNLM"/>
    </source>
</evidence>
<dbReference type="InterPro" id="IPR032861">
    <property type="entry name" value="TAXi_N"/>
</dbReference>
<reference evidence="6" key="1">
    <citation type="submission" date="2020-06" db="EMBL/GenBank/DDBJ databases">
        <authorList>
            <person name="Li T."/>
            <person name="Hu X."/>
            <person name="Zhang T."/>
            <person name="Song X."/>
            <person name="Zhang H."/>
            <person name="Dai N."/>
            <person name="Sheng W."/>
            <person name="Hou X."/>
            <person name="Wei L."/>
        </authorList>
    </citation>
    <scope>NUCLEOTIDE SEQUENCE</scope>
    <source>
        <strain evidence="6">3651</strain>
        <tissue evidence="6">Leaf</tissue>
    </source>
</reference>
<name>A0AAE1Z031_9LAMI</name>
<proteinExistence type="inferred from homology"/>
<protein>
    <recommendedName>
        <fullName evidence="8">Peptidase A1 domain-containing protein</fullName>
    </recommendedName>
</protein>
<feature type="domain" description="Xylanase inhibitor C-terminal" evidence="4">
    <location>
        <begin position="195"/>
        <end position="319"/>
    </location>
</feature>
<gene>
    <name evidence="6" type="ORF">Salat_0317400</name>
</gene>
<comment type="similarity">
    <text evidence="1">Belongs to the peptidase A1 family.</text>
</comment>
<evidence type="ECO:0000256" key="1">
    <source>
        <dbReference type="ARBA" id="ARBA00007447"/>
    </source>
</evidence>
<comment type="caution">
    <text evidence="6">The sequence shown here is derived from an EMBL/GenBank/DDBJ whole genome shotgun (WGS) entry which is preliminary data.</text>
</comment>
<feature type="domain" description="Xylanase inhibitor N-terminal" evidence="5">
    <location>
        <begin position="43"/>
        <end position="180"/>
    </location>
</feature>
<dbReference type="SUPFAM" id="SSF50630">
    <property type="entry name" value="Acid proteases"/>
    <property type="match status" value="1"/>
</dbReference>
<reference evidence="6" key="2">
    <citation type="journal article" date="2024" name="Plant">
        <title>Genomic evolution and insights into agronomic trait innovations of Sesamum species.</title>
        <authorList>
            <person name="Miao H."/>
            <person name="Wang L."/>
            <person name="Qu L."/>
            <person name="Liu H."/>
            <person name="Sun Y."/>
            <person name="Le M."/>
            <person name="Wang Q."/>
            <person name="Wei S."/>
            <person name="Zheng Y."/>
            <person name="Lin W."/>
            <person name="Duan Y."/>
            <person name="Cao H."/>
            <person name="Xiong S."/>
            <person name="Wang X."/>
            <person name="Wei L."/>
            <person name="Li C."/>
            <person name="Ma Q."/>
            <person name="Ju M."/>
            <person name="Zhao R."/>
            <person name="Li G."/>
            <person name="Mu C."/>
            <person name="Tian Q."/>
            <person name="Mei H."/>
            <person name="Zhang T."/>
            <person name="Gao T."/>
            <person name="Zhang H."/>
        </authorList>
    </citation>
    <scope>NUCLEOTIDE SEQUENCE</scope>
    <source>
        <strain evidence="6">3651</strain>
    </source>
</reference>
<dbReference type="GO" id="GO:0005576">
    <property type="term" value="C:extracellular region"/>
    <property type="evidence" value="ECO:0007669"/>
    <property type="project" value="TreeGrafter"/>
</dbReference>
<dbReference type="AlphaFoldDB" id="A0AAE1Z031"/>
<evidence type="ECO:0000256" key="2">
    <source>
        <dbReference type="ARBA" id="ARBA00022670"/>
    </source>
</evidence>
<keyword evidence="7" id="KW-1185">Reference proteome</keyword>
<dbReference type="GO" id="GO:0006508">
    <property type="term" value="P:proteolysis"/>
    <property type="evidence" value="ECO:0007669"/>
    <property type="project" value="UniProtKB-KW"/>
</dbReference>
<evidence type="ECO:0000259" key="4">
    <source>
        <dbReference type="Pfam" id="PF14541"/>
    </source>
</evidence>
<dbReference type="InterPro" id="IPR051708">
    <property type="entry name" value="Plant_Aspart_Prot_A1"/>
</dbReference>
<dbReference type="EMBL" id="JACGWO010000001">
    <property type="protein sequence ID" value="KAK4439825.1"/>
    <property type="molecule type" value="Genomic_DNA"/>
</dbReference>
<dbReference type="Proteomes" id="UP001293254">
    <property type="component" value="Unassembled WGS sequence"/>
</dbReference>
<evidence type="ECO:0000259" key="5">
    <source>
        <dbReference type="Pfam" id="PF14543"/>
    </source>
</evidence>
<dbReference type="PANTHER" id="PTHR47967">
    <property type="entry name" value="OS07G0603500 PROTEIN-RELATED"/>
    <property type="match status" value="1"/>
</dbReference>
<dbReference type="InterPro" id="IPR032799">
    <property type="entry name" value="TAXi_C"/>
</dbReference>
<evidence type="ECO:0000313" key="7">
    <source>
        <dbReference type="Proteomes" id="UP001293254"/>
    </source>
</evidence>